<dbReference type="Gene3D" id="3.30.70.520">
    <property type="match status" value="2"/>
</dbReference>
<dbReference type="UniPathway" id="UPA00562">
    <property type="reaction ID" value="UER00704"/>
</dbReference>
<dbReference type="GO" id="GO:0006730">
    <property type="term" value="P:one-carbon metabolic process"/>
    <property type="evidence" value="ECO:0007669"/>
    <property type="project" value="UniProtKB-UniRule"/>
</dbReference>
<dbReference type="HAMAP" id="MF_00579">
    <property type="entry name" value="FTR"/>
    <property type="match status" value="1"/>
</dbReference>
<feature type="domain" description="Formylmethanofuran: tetrahydromethanopterin formyltransferase Ftr N-terminal" evidence="4">
    <location>
        <begin position="42"/>
        <end position="184"/>
    </location>
</feature>
<dbReference type="InterPro" id="IPR023447">
    <property type="entry name" value="ForMFR_H4MPT_ForTrfase_fd-like"/>
</dbReference>
<dbReference type="EMBL" id="CP036299">
    <property type="protein sequence ID" value="QDV29734.1"/>
    <property type="molecule type" value="Genomic_DNA"/>
</dbReference>
<dbReference type="GO" id="GO:0030270">
    <property type="term" value="F:formylmethanofuran-tetrahydromethanopterin N-formyltransferase activity"/>
    <property type="evidence" value="ECO:0007669"/>
    <property type="project" value="UniProtKB-UniRule"/>
</dbReference>
<dbReference type="AlphaFoldDB" id="A0A518GMG2"/>
<evidence type="ECO:0000256" key="2">
    <source>
        <dbReference type="ARBA" id="ARBA00022679"/>
    </source>
</evidence>
<comment type="function">
    <text evidence="3">Catalyzes the transfer of a formyl group from 5-formyl tetrahydromethanopterin (5-formyl-H(4)MPT) to methanofuran (MFR) to produce formylmethanofuran (formyl-MFR) and tetrahydromethanopterin (H(4)MPT).</text>
</comment>
<evidence type="ECO:0000256" key="3">
    <source>
        <dbReference type="HAMAP-Rule" id="MF_00579"/>
    </source>
</evidence>
<accession>A0A518GMG2</accession>
<dbReference type="InterPro" id="IPR014053">
    <property type="entry name" value="ForMFR_H4MPT_ForTrfase"/>
</dbReference>
<evidence type="ECO:0000313" key="6">
    <source>
        <dbReference type="EMBL" id="QDV29734.1"/>
    </source>
</evidence>
<comment type="pathway">
    <text evidence="3">One-carbon metabolism; formaldehyde degradation; formate from formaldehyde (H(4)MPT route): step 4/5.</text>
</comment>
<sequence>MTEPANQDAVKLQNSLLEGSTLKGFSQEDPAHAGLRWLRTSSGVLVEQTFAEAFPMSFARLIVTAETERWVDIAALTFTGYGTSVIGCDLEAGIERKLTQEETPDGRPGVALLMFSFSRDQLAKAVVNRVGQCLLTCATTAVFDGWPQGDLQKRIPLGDGLRYFGDGYQMSKQLGDQRYWRIPVMDGEFVCEDSIGTGKGVAGGNLIFGGTTQAQTLLAAEEAVVAARSIPGVILPFPGGIVRSGSKVGSKYAGLRASTNDQFCPTIGAINKDPLLPEGTVAVYEIVIDGIDFDAVERSMKAAFQSLLCAQGLTVISAGNYGGKLGPHHFPVSRLGVDGLHSV</sequence>
<keyword evidence="3" id="KW-0963">Cytoplasm</keyword>
<dbReference type="GO" id="GO:0005737">
    <property type="term" value="C:cytoplasm"/>
    <property type="evidence" value="ECO:0007669"/>
    <property type="project" value="UniProtKB-SubCell"/>
</dbReference>
<gene>
    <name evidence="6" type="primary">fhcD</name>
    <name evidence="3" type="synonym">ffsA</name>
    <name evidence="6" type="ORF">Spb1_16490</name>
</gene>
<dbReference type="InterPro" id="IPR022667">
    <property type="entry name" value="ForMFR_H4MPT_ForTrfase_N"/>
</dbReference>
<dbReference type="RefSeq" id="WP_145298022.1">
    <property type="nucleotide sequence ID" value="NZ_CP036299.1"/>
</dbReference>
<evidence type="ECO:0000259" key="4">
    <source>
        <dbReference type="Pfam" id="PF01913"/>
    </source>
</evidence>
<dbReference type="NCBIfam" id="TIGR03119">
    <property type="entry name" value="one_C_fhcD"/>
    <property type="match status" value="1"/>
</dbReference>
<organism evidence="6 7">
    <name type="scientific">Planctopirus ephydatiae</name>
    <dbReference type="NCBI Taxonomy" id="2528019"/>
    <lineage>
        <taxon>Bacteria</taxon>
        <taxon>Pseudomonadati</taxon>
        <taxon>Planctomycetota</taxon>
        <taxon>Planctomycetia</taxon>
        <taxon>Planctomycetales</taxon>
        <taxon>Planctomycetaceae</taxon>
        <taxon>Planctopirus</taxon>
    </lineage>
</organism>
<keyword evidence="7" id="KW-1185">Reference proteome</keyword>
<evidence type="ECO:0000259" key="5">
    <source>
        <dbReference type="Pfam" id="PF02741"/>
    </source>
</evidence>
<comment type="subcellular location">
    <subcellularLocation>
        <location evidence="3">Cytoplasm</location>
    </subcellularLocation>
</comment>
<name>A0A518GMG2_9PLAN</name>
<evidence type="ECO:0000313" key="7">
    <source>
        <dbReference type="Proteomes" id="UP000315349"/>
    </source>
</evidence>
<comment type="catalytic activity">
    <reaction evidence="3">
        <text>N-formylmethanofuran + 5,6,7,8-tetrahydromethanopterin + H(+) = N(5)-formyl-5,6,7,8-tetrahydromethanopterin + methanofuran</text>
        <dbReference type="Rhea" id="RHEA:18061"/>
        <dbReference type="ChEBI" id="CHEBI:15378"/>
        <dbReference type="ChEBI" id="CHEBI:57727"/>
        <dbReference type="ChEBI" id="CHEBI:58018"/>
        <dbReference type="ChEBI" id="CHEBI:58103"/>
        <dbReference type="ChEBI" id="CHEBI:58151"/>
        <dbReference type="EC" id="2.3.1.101"/>
    </reaction>
</comment>
<dbReference type="InterPro" id="IPR002770">
    <property type="entry name" value="ForMFR_H4MPT_ForTrfase_C"/>
</dbReference>
<dbReference type="Pfam" id="PF02741">
    <property type="entry name" value="FTR_C"/>
    <property type="match status" value="1"/>
</dbReference>
<dbReference type="EC" id="2.3.1.101" evidence="3"/>
<dbReference type="OrthoDB" id="8841169at2"/>
<feature type="domain" description="Formylmethanofuran: tetrahydromethanopterin formyltransferase Ftr C-terminal" evidence="5">
    <location>
        <begin position="187"/>
        <end position="333"/>
    </location>
</feature>
<dbReference type="KEGG" id="peh:Spb1_16490"/>
<dbReference type="GO" id="GO:0046294">
    <property type="term" value="P:formaldehyde catabolic process"/>
    <property type="evidence" value="ECO:0007669"/>
    <property type="project" value="UniProtKB-UniRule"/>
</dbReference>
<comment type="similarity">
    <text evidence="1 3">Belongs to the FTR family.</text>
</comment>
<keyword evidence="6" id="KW-0378">Hydrolase</keyword>
<reference evidence="6 7" key="1">
    <citation type="submission" date="2019-02" db="EMBL/GenBank/DDBJ databases">
        <title>Deep-cultivation of Planctomycetes and their phenomic and genomic characterization uncovers novel biology.</title>
        <authorList>
            <person name="Wiegand S."/>
            <person name="Jogler M."/>
            <person name="Boedeker C."/>
            <person name="Pinto D."/>
            <person name="Vollmers J."/>
            <person name="Rivas-Marin E."/>
            <person name="Kohn T."/>
            <person name="Peeters S.H."/>
            <person name="Heuer A."/>
            <person name="Rast P."/>
            <person name="Oberbeckmann S."/>
            <person name="Bunk B."/>
            <person name="Jeske O."/>
            <person name="Meyerdierks A."/>
            <person name="Storesund J.E."/>
            <person name="Kallscheuer N."/>
            <person name="Luecker S."/>
            <person name="Lage O.M."/>
            <person name="Pohl T."/>
            <person name="Merkel B.J."/>
            <person name="Hornburger P."/>
            <person name="Mueller R.-W."/>
            <person name="Bruemmer F."/>
            <person name="Labrenz M."/>
            <person name="Spormann A.M."/>
            <person name="Op den Camp H."/>
            <person name="Overmann J."/>
            <person name="Amann R."/>
            <person name="Jetten M.S.M."/>
            <person name="Mascher T."/>
            <person name="Medema M.H."/>
            <person name="Devos D.P."/>
            <person name="Kaster A.-K."/>
            <person name="Ovreas L."/>
            <person name="Rohde M."/>
            <person name="Galperin M.Y."/>
            <person name="Jogler C."/>
        </authorList>
    </citation>
    <scope>NUCLEOTIDE SEQUENCE [LARGE SCALE GENOMIC DNA]</scope>
    <source>
        <strain evidence="6 7">Spb1</strain>
    </source>
</reference>
<proteinExistence type="inferred from homology"/>
<dbReference type="PIRSF" id="PIRSF006414">
    <property type="entry name" value="Ftr_formyl_trnsf"/>
    <property type="match status" value="1"/>
</dbReference>
<dbReference type="GO" id="GO:0016787">
    <property type="term" value="F:hydrolase activity"/>
    <property type="evidence" value="ECO:0007669"/>
    <property type="project" value="UniProtKB-KW"/>
</dbReference>
<dbReference type="Proteomes" id="UP000315349">
    <property type="component" value="Chromosome"/>
</dbReference>
<keyword evidence="2 3" id="KW-0808">Transferase</keyword>
<keyword evidence="3" id="KW-0554">One-carbon metabolism</keyword>
<dbReference type="Pfam" id="PF01913">
    <property type="entry name" value="FTR"/>
    <property type="match status" value="1"/>
</dbReference>
<dbReference type="NCBIfam" id="NF002554">
    <property type="entry name" value="PRK02114.1"/>
    <property type="match status" value="1"/>
</dbReference>
<protein>
    <recommendedName>
        <fullName evidence="3">Formylmethanofuran--tetrahydromethanopterin formyltransferase</fullName>
        <shortName evidence="3">Ftr</shortName>
        <ecNumber evidence="3">2.3.1.101</ecNumber>
    </recommendedName>
    <alternativeName>
        <fullName evidence="3">H4MPT formyltransferase</fullName>
    </alternativeName>
</protein>
<evidence type="ECO:0000256" key="1">
    <source>
        <dbReference type="ARBA" id="ARBA00006770"/>
    </source>
</evidence>
<keyword evidence="3 6" id="KW-0012">Acyltransferase</keyword>
<dbReference type="SUPFAM" id="SSF55112">
    <property type="entry name" value="Formylmethanofuran:tetrahydromethanopterin formyltransferase"/>
    <property type="match status" value="2"/>
</dbReference>
<comment type="subunit">
    <text evidence="3">Homotetramer.</text>
</comment>